<dbReference type="FunFam" id="1.20.140.40:FF:000005">
    <property type="entry name" value="Pectin methylesterase inhibitor 1"/>
    <property type="match status" value="1"/>
</dbReference>
<name>B9R9R0_RICCO</name>
<evidence type="ECO:0000313" key="6">
    <source>
        <dbReference type="Proteomes" id="UP000008311"/>
    </source>
</evidence>
<dbReference type="CDD" id="cd15798">
    <property type="entry name" value="PMEI-like_3"/>
    <property type="match status" value="1"/>
</dbReference>
<dbReference type="OrthoDB" id="1430376at2759"/>
<feature type="domain" description="Pectinesterase inhibitor" evidence="4">
    <location>
        <begin position="36"/>
        <end position="192"/>
    </location>
</feature>
<dbReference type="FunCoup" id="B9R9R0">
    <property type="interactions" value="176"/>
</dbReference>
<dbReference type="GO" id="GO:0004857">
    <property type="term" value="F:enzyme inhibitor activity"/>
    <property type="evidence" value="ECO:0000318"/>
    <property type="project" value="GO_Central"/>
</dbReference>
<sequence length="201" mass="21662">MASVSSNTFSNFLLILLAISFHINSSSAGRNLAQTTSTEFIRTSCSTTTYPRLCYSSLKIHASKIQTSPMLLANAALNVTLASTRSTSTMMQKLSKSHGMKPREVSAMQDCMDELTDSVDELRKSIDELGKAQGSKFGLMMNDVQTWVSAALTDESTCSDGFAGSTMNGELKTLVRQQTVKIAHLTSNALSLVNSYASVHG</sequence>
<protein>
    <submittedName>
        <fullName evidence="5">21 kDa protein, putative</fullName>
    </submittedName>
</protein>
<dbReference type="GO" id="GO:0009827">
    <property type="term" value="P:plant-type cell wall modification"/>
    <property type="evidence" value="ECO:0000318"/>
    <property type="project" value="GO_Central"/>
</dbReference>
<dbReference type="AlphaFoldDB" id="B9R9R0"/>
<dbReference type="Gene3D" id="1.20.140.40">
    <property type="entry name" value="Invertase/pectin methylesterase inhibitor family protein"/>
    <property type="match status" value="1"/>
</dbReference>
<dbReference type="InterPro" id="IPR006501">
    <property type="entry name" value="Pectinesterase_inhib_dom"/>
</dbReference>
<dbReference type="GO" id="GO:0009505">
    <property type="term" value="C:plant-type cell wall"/>
    <property type="evidence" value="ECO:0000318"/>
    <property type="project" value="GO_Central"/>
</dbReference>
<dbReference type="EMBL" id="EQ973773">
    <property type="protein sequence ID" value="EEF51537.1"/>
    <property type="molecule type" value="Genomic_DNA"/>
</dbReference>
<dbReference type="PANTHER" id="PTHR31080">
    <property type="entry name" value="PECTINESTERASE INHIBITOR-LIKE"/>
    <property type="match status" value="1"/>
</dbReference>
<dbReference type="NCBIfam" id="TIGR01614">
    <property type="entry name" value="PME_inhib"/>
    <property type="match status" value="1"/>
</dbReference>
<evidence type="ECO:0000313" key="5">
    <source>
        <dbReference type="EMBL" id="EEF51537.1"/>
    </source>
</evidence>
<evidence type="ECO:0000256" key="2">
    <source>
        <dbReference type="ARBA" id="ARBA00038471"/>
    </source>
</evidence>
<dbReference type="InParanoid" id="B9R9R0"/>
<keyword evidence="1 3" id="KW-0732">Signal</keyword>
<evidence type="ECO:0000256" key="3">
    <source>
        <dbReference type="SAM" id="SignalP"/>
    </source>
</evidence>
<dbReference type="Pfam" id="PF04043">
    <property type="entry name" value="PMEI"/>
    <property type="match status" value="1"/>
</dbReference>
<feature type="chain" id="PRO_5002888416" evidence="3">
    <location>
        <begin position="29"/>
        <end position="201"/>
    </location>
</feature>
<dbReference type="STRING" id="3988.B9R9R0"/>
<dbReference type="SUPFAM" id="SSF101148">
    <property type="entry name" value="Plant invertase/pectin methylesterase inhibitor"/>
    <property type="match status" value="1"/>
</dbReference>
<dbReference type="InterPro" id="IPR035513">
    <property type="entry name" value="Invertase/methylesterase_inhib"/>
</dbReference>
<keyword evidence="6" id="KW-1185">Reference proteome</keyword>
<dbReference type="SMART" id="SM00856">
    <property type="entry name" value="PMEI"/>
    <property type="match status" value="1"/>
</dbReference>
<gene>
    <name evidence="5" type="ORF">RCOM_1500140</name>
</gene>
<organism evidence="5 6">
    <name type="scientific">Ricinus communis</name>
    <name type="common">Castor bean</name>
    <dbReference type="NCBI Taxonomy" id="3988"/>
    <lineage>
        <taxon>Eukaryota</taxon>
        <taxon>Viridiplantae</taxon>
        <taxon>Streptophyta</taxon>
        <taxon>Embryophyta</taxon>
        <taxon>Tracheophyta</taxon>
        <taxon>Spermatophyta</taxon>
        <taxon>Magnoliopsida</taxon>
        <taxon>eudicotyledons</taxon>
        <taxon>Gunneridae</taxon>
        <taxon>Pentapetalae</taxon>
        <taxon>rosids</taxon>
        <taxon>fabids</taxon>
        <taxon>Malpighiales</taxon>
        <taxon>Euphorbiaceae</taxon>
        <taxon>Acalyphoideae</taxon>
        <taxon>Acalypheae</taxon>
        <taxon>Ricinus</taxon>
    </lineage>
</organism>
<proteinExistence type="inferred from homology"/>
<feature type="signal peptide" evidence="3">
    <location>
        <begin position="1"/>
        <end position="28"/>
    </location>
</feature>
<dbReference type="eggNOG" id="ENOG502QXIN">
    <property type="taxonomic scope" value="Eukaryota"/>
</dbReference>
<dbReference type="Proteomes" id="UP000008311">
    <property type="component" value="Unassembled WGS sequence"/>
</dbReference>
<accession>B9R9R0</accession>
<comment type="similarity">
    <text evidence="2">Belongs to the PMEI family.</text>
</comment>
<dbReference type="GO" id="GO:0046910">
    <property type="term" value="F:pectinesterase inhibitor activity"/>
    <property type="evidence" value="ECO:0007669"/>
    <property type="project" value="UniProtKB-ARBA"/>
</dbReference>
<dbReference type="PANTHER" id="PTHR31080:SF117">
    <property type="entry name" value="PLANT INVERTASE_PECTIN METHYLESTERASE INHIBITOR SUPERFAMILY PROTEIN"/>
    <property type="match status" value="1"/>
</dbReference>
<reference evidence="6" key="1">
    <citation type="journal article" date="2010" name="Nat. Biotechnol.">
        <title>Draft genome sequence of the oilseed species Ricinus communis.</title>
        <authorList>
            <person name="Chan A.P."/>
            <person name="Crabtree J."/>
            <person name="Zhao Q."/>
            <person name="Lorenzi H."/>
            <person name="Orvis J."/>
            <person name="Puiu D."/>
            <person name="Melake-Berhan A."/>
            <person name="Jones K.M."/>
            <person name="Redman J."/>
            <person name="Chen G."/>
            <person name="Cahoon E.B."/>
            <person name="Gedil M."/>
            <person name="Stanke M."/>
            <person name="Haas B.J."/>
            <person name="Wortman J.R."/>
            <person name="Fraser-Liggett C.M."/>
            <person name="Ravel J."/>
            <person name="Rabinowicz P.D."/>
        </authorList>
    </citation>
    <scope>NUCLEOTIDE SEQUENCE [LARGE SCALE GENOMIC DNA]</scope>
    <source>
        <strain evidence="6">cv. Hale</strain>
    </source>
</reference>
<evidence type="ECO:0000256" key="1">
    <source>
        <dbReference type="ARBA" id="ARBA00022729"/>
    </source>
</evidence>
<evidence type="ECO:0000259" key="4">
    <source>
        <dbReference type="SMART" id="SM00856"/>
    </source>
</evidence>
<dbReference type="InterPro" id="IPR051955">
    <property type="entry name" value="PME_Inhibitor"/>
</dbReference>
<dbReference type="KEGG" id="rcu:8266056"/>